<accession>J4KKM7</accession>
<gene>
    <name evidence="1" type="ORF">BBA_10329</name>
</gene>
<reference evidence="1 2" key="1">
    <citation type="journal article" date="2012" name="Sci. Rep.">
        <title>Genomic perspectives on the evolution of fungal entomopathogenicity in Beauveria bassiana.</title>
        <authorList>
            <person name="Xiao G."/>
            <person name="Ying S.H."/>
            <person name="Zheng P."/>
            <person name="Wang Z.L."/>
            <person name="Zhang S."/>
            <person name="Xie X.Q."/>
            <person name="Shang Y."/>
            <person name="St Leger R.J."/>
            <person name="Zhao G.P."/>
            <person name="Wang C."/>
            <person name="Feng M.G."/>
        </authorList>
    </citation>
    <scope>NUCLEOTIDE SEQUENCE [LARGE SCALE GENOMIC DNA]</scope>
    <source>
        <strain evidence="1 2">ARSEF 2860</strain>
    </source>
</reference>
<proteinExistence type="predicted"/>
<dbReference type="InParanoid" id="J4KKM7"/>
<evidence type="ECO:0000313" key="1">
    <source>
        <dbReference type="EMBL" id="EJP60724.1"/>
    </source>
</evidence>
<organism evidence="1 2">
    <name type="scientific">Beauveria bassiana (strain ARSEF 2860)</name>
    <name type="common">White muscardine disease fungus</name>
    <name type="synonym">Tritirachium shiotae</name>
    <dbReference type="NCBI Taxonomy" id="655819"/>
    <lineage>
        <taxon>Eukaryota</taxon>
        <taxon>Fungi</taxon>
        <taxon>Dikarya</taxon>
        <taxon>Ascomycota</taxon>
        <taxon>Pezizomycotina</taxon>
        <taxon>Sordariomycetes</taxon>
        <taxon>Hypocreomycetidae</taxon>
        <taxon>Hypocreales</taxon>
        <taxon>Cordycipitaceae</taxon>
        <taxon>Beauveria</taxon>
    </lineage>
</organism>
<dbReference type="RefSeq" id="XP_008603648.1">
    <property type="nucleotide sequence ID" value="XM_008605426.1"/>
</dbReference>
<dbReference type="EMBL" id="JH725282">
    <property type="protein sequence ID" value="EJP60724.1"/>
    <property type="molecule type" value="Genomic_DNA"/>
</dbReference>
<evidence type="ECO:0000313" key="2">
    <source>
        <dbReference type="Proteomes" id="UP000002762"/>
    </source>
</evidence>
<protein>
    <submittedName>
        <fullName evidence="1">Uncharacterized protein</fullName>
    </submittedName>
</protein>
<dbReference type="AlphaFoldDB" id="J4KKM7"/>
<sequence>MSTVTPYASSAILAFAYRSRLGSQFFYEYSRQVFRFNSALVAVNANVLLRPYLNT</sequence>
<dbReference type="Proteomes" id="UP000002762">
    <property type="component" value="Unassembled WGS sequence"/>
</dbReference>
<dbReference type="GeneID" id="19893341"/>
<keyword evidence="2" id="KW-1185">Reference proteome</keyword>
<name>J4KKM7_BEAB2</name>
<dbReference type="HOGENOM" id="CLU_3032000_0_0_1"/>